<dbReference type="SMART" id="SM00748">
    <property type="entry name" value="HEPN"/>
    <property type="match status" value="1"/>
</dbReference>
<dbReference type="Proteomes" id="UP000614714">
    <property type="component" value="Unassembled WGS sequence"/>
</dbReference>
<dbReference type="Pfam" id="PF05168">
    <property type="entry name" value="HEPN"/>
    <property type="match status" value="1"/>
</dbReference>
<dbReference type="EMBL" id="JAEMHL010000001">
    <property type="protein sequence ID" value="MBJ6748609.1"/>
    <property type="molecule type" value="Genomic_DNA"/>
</dbReference>
<evidence type="ECO:0000259" key="1">
    <source>
        <dbReference type="PROSITE" id="PS50910"/>
    </source>
</evidence>
<accession>A0ABS0Y9G5</accession>
<feature type="domain" description="HEPN" evidence="1">
    <location>
        <begin position="15"/>
        <end position="121"/>
    </location>
</feature>
<protein>
    <submittedName>
        <fullName evidence="2">HEPN domain-containing protein</fullName>
    </submittedName>
</protein>
<keyword evidence="3" id="KW-1185">Reference proteome</keyword>
<dbReference type="PROSITE" id="PS50910">
    <property type="entry name" value="HEPN"/>
    <property type="match status" value="1"/>
</dbReference>
<organism evidence="2 3">
    <name type="scientific">Geomonas anaerohicana</name>
    <dbReference type="NCBI Taxonomy" id="2798583"/>
    <lineage>
        <taxon>Bacteria</taxon>
        <taxon>Pseudomonadati</taxon>
        <taxon>Thermodesulfobacteriota</taxon>
        <taxon>Desulfuromonadia</taxon>
        <taxon>Geobacterales</taxon>
        <taxon>Geobacteraceae</taxon>
        <taxon>Geomonas</taxon>
    </lineage>
</organism>
<reference evidence="2 3" key="1">
    <citation type="submission" date="2020-12" db="EMBL/GenBank/DDBJ databases">
        <title>Geomonas sp. Red421, isolated from paddy soil.</title>
        <authorList>
            <person name="Xu Z."/>
            <person name="Zhang Z."/>
            <person name="Masuda Y."/>
            <person name="Itoh H."/>
            <person name="Senoo K."/>
        </authorList>
    </citation>
    <scope>NUCLEOTIDE SEQUENCE [LARGE SCALE GENOMIC DNA]</scope>
    <source>
        <strain evidence="2 3">Red421</strain>
    </source>
</reference>
<dbReference type="InterPro" id="IPR007842">
    <property type="entry name" value="HEPN_dom"/>
</dbReference>
<evidence type="ECO:0000313" key="3">
    <source>
        <dbReference type="Proteomes" id="UP000614714"/>
    </source>
</evidence>
<comment type="caution">
    <text evidence="2">The sequence shown here is derived from an EMBL/GenBank/DDBJ whole genome shotgun (WGS) entry which is preliminary data.</text>
</comment>
<name>A0ABS0Y9G5_9BACT</name>
<evidence type="ECO:0000313" key="2">
    <source>
        <dbReference type="EMBL" id="MBJ6748609.1"/>
    </source>
</evidence>
<dbReference type="RefSeq" id="WP_199387203.1">
    <property type="nucleotide sequence ID" value="NZ_JAEMHL010000001.1"/>
</dbReference>
<gene>
    <name evidence="2" type="ORF">JFN91_00105</name>
</gene>
<dbReference type="Gene3D" id="1.20.120.330">
    <property type="entry name" value="Nucleotidyltransferases domain 2"/>
    <property type="match status" value="1"/>
</dbReference>
<proteinExistence type="predicted"/>
<dbReference type="SUPFAM" id="SSF81593">
    <property type="entry name" value="Nucleotidyltransferase substrate binding subunit/domain"/>
    <property type="match status" value="1"/>
</dbReference>
<sequence>MDEAQNEIVGMWLHKADNDLQNIRNNLAAEEIPTDTICFHAQQAIEKVLKAVLVAHGQNVSKTHDLVRLLTEVLEFIPELSQYEDSLEEITEYGVAVRYPNGFTEPSLDEAVKAYEIAKEIRSQILIKIDLN</sequence>